<dbReference type="AlphaFoldDB" id="A0AAE3EG27"/>
<gene>
    <name evidence="1" type="ORF">K7J14_00285</name>
</gene>
<comment type="caution">
    <text evidence="1">The sequence shown here is derived from an EMBL/GenBank/DDBJ whole genome shotgun (WGS) entry which is preliminary data.</text>
</comment>
<dbReference type="Proteomes" id="UP001198163">
    <property type="component" value="Unassembled WGS sequence"/>
</dbReference>
<proteinExistence type="predicted"/>
<evidence type="ECO:0000313" key="1">
    <source>
        <dbReference type="EMBL" id="MCD1653148.1"/>
    </source>
</evidence>
<evidence type="ECO:0000313" key="2">
    <source>
        <dbReference type="Proteomes" id="UP001198163"/>
    </source>
</evidence>
<organism evidence="1 2">
    <name type="scientific">Teretinema zuelzerae</name>
    <dbReference type="NCBI Taxonomy" id="156"/>
    <lineage>
        <taxon>Bacteria</taxon>
        <taxon>Pseudomonadati</taxon>
        <taxon>Spirochaetota</taxon>
        <taxon>Spirochaetia</taxon>
        <taxon>Spirochaetales</taxon>
        <taxon>Treponemataceae</taxon>
        <taxon>Teretinema</taxon>
    </lineage>
</organism>
<dbReference type="RefSeq" id="WP_230752046.1">
    <property type="nucleotide sequence ID" value="NZ_JAINWA010000001.1"/>
</dbReference>
<sequence length="208" mass="24229">MLDYTRIQQSIVAFSEAPAALETDCQGKNFRSGDLLHSIKAGDCWVNTHIFCRSGRNDEEYGYTFREICVRLQPDTVYRLAFCLALYNSQNKSEEALLKILEGHKNESAPAEFADLLRETCGWLFWEHQFTAILRLFTLDRDEPHRLLVQYKRRGCFDKPVSSSWKIRGTPLLDLMEANMLDKKNIYRLLLKPAWVIYNEISKEGVIR</sequence>
<reference evidence="1" key="1">
    <citation type="submission" date="2021-08" db="EMBL/GenBank/DDBJ databases">
        <title>Comparative analyses of Brucepasteria parasyntrophica and Teretinema zuelzerae.</title>
        <authorList>
            <person name="Song Y."/>
            <person name="Brune A."/>
        </authorList>
    </citation>
    <scope>NUCLEOTIDE SEQUENCE</scope>
    <source>
        <strain evidence="1">DSM 1903</strain>
    </source>
</reference>
<protein>
    <submittedName>
        <fullName evidence="1">Uncharacterized protein</fullName>
    </submittedName>
</protein>
<keyword evidence="2" id="KW-1185">Reference proteome</keyword>
<name>A0AAE3EG27_9SPIR</name>
<accession>A0AAE3EG27</accession>
<dbReference type="EMBL" id="JAINWA010000001">
    <property type="protein sequence ID" value="MCD1653148.1"/>
    <property type="molecule type" value="Genomic_DNA"/>
</dbReference>